<reference evidence="1" key="1">
    <citation type="submission" date="2012-03" db="EMBL/GenBank/DDBJ databases">
        <title>Functional metagenomics reveals considerable lignocellulase gene clusters in the gut microbiome of a wood-feeding higher termite.</title>
        <authorList>
            <person name="Liu N."/>
        </authorList>
    </citation>
    <scope>NUCLEOTIDE SEQUENCE</scope>
</reference>
<sequence>MLADVTGQRISLLKKPVRAEFSASIPDPQITNIFIENVQKKTAMVISRVKCNQRHHPYGFTVGFVCSVFVRCLFRICSAFVPSLFRIPEKRSAAVLWRKIYG</sequence>
<organism evidence="1">
    <name type="scientific">uncultured bacterium contig00036</name>
    <dbReference type="NCBI Taxonomy" id="1181524"/>
    <lineage>
        <taxon>Bacteria</taxon>
        <taxon>environmental samples</taxon>
    </lineage>
</organism>
<accession>A0A806KEN4</accession>
<name>A0A806KEN4_9BACT</name>
<evidence type="ECO:0000313" key="1">
    <source>
        <dbReference type="EMBL" id="AGS53115.1"/>
    </source>
</evidence>
<dbReference type="EMBL" id="JQ844221">
    <property type="protein sequence ID" value="AGS53115.1"/>
    <property type="molecule type" value="Genomic_DNA"/>
</dbReference>
<proteinExistence type="predicted"/>
<dbReference type="AlphaFoldDB" id="A0A806KEN4"/>
<protein>
    <submittedName>
        <fullName evidence="1">Uncharacterized protein</fullName>
    </submittedName>
</protein>